<dbReference type="EMBL" id="PIQE01000001">
    <property type="protein sequence ID" value="RUO74516.1"/>
    <property type="molecule type" value="Genomic_DNA"/>
</dbReference>
<evidence type="ECO:0000313" key="3">
    <source>
        <dbReference type="Proteomes" id="UP000287022"/>
    </source>
</evidence>
<name>A0A432Z9B1_9GAMM</name>
<gene>
    <name evidence="2" type="ORF">CWI80_04015</name>
</gene>
<dbReference type="RefSeq" id="WP_026861636.1">
    <property type="nucleotide sequence ID" value="NZ_PIQE01000001.1"/>
</dbReference>
<feature type="transmembrane region" description="Helical" evidence="1">
    <location>
        <begin position="20"/>
        <end position="41"/>
    </location>
</feature>
<feature type="transmembrane region" description="Helical" evidence="1">
    <location>
        <begin position="93"/>
        <end position="117"/>
    </location>
</feature>
<dbReference type="Proteomes" id="UP000287022">
    <property type="component" value="Unassembled WGS sequence"/>
</dbReference>
<organism evidence="2 3">
    <name type="scientific">Pseudidiomarina sediminum</name>
    <dbReference type="NCBI Taxonomy" id="431675"/>
    <lineage>
        <taxon>Bacteria</taxon>
        <taxon>Pseudomonadati</taxon>
        <taxon>Pseudomonadota</taxon>
        <taxon>Gammaproteobacteria</taxon>
        <taxon>Alteromonadales</taxon>
        <taxon>Idiomarinaceae</taxon>
        <taxon>Pseudidiomarina</taxon>
    </lineage>
</organism>
<reference evidence="3" key="1">
    <citation type="journal article" date="2018" name="Front. Microbiol.">
        <title>Genome-Based Analysis Reveals the Taxonomy and Diversity of the Family Idiomarinaceae.</title>
        <authorList>
            <person name="Liu Y."/>
            <person name="Lai Q."/>
            <person name="Shao Z."/>
        </authorList>
    </citation>
    <scope>NUCLEOTIDE SEQUENCE [LARGE SCALE GENOMIC DNA]</scope>
    <source>
        <strain evidence="3">c121</strain>
    </source>
</reference>
<dbReference type="InterPro" id="IPR029045">
    <property type="entry name" value="ClpP/crotonase-like_dom_sf"/>
</dbReference>
<sequence length="311" mass="34866">MEPDKKANYIVRHWRGELSLVVAFWVNLVLVNVLTTAASNALSLSGLLDGISWTSRLFIVVISLFLAVVLGGWQIIGTWRSARRHPSRGGGRFIAGLVQVILVLNVVSLVVGVFLLMTEIKLVFESRFEQNYVVQVSDDGTRMHLEGELGTGISDQVIDLLAEHTSIEEISLTSIGGDLDEALRIATALASYQATHRSVTTHVNDYCASACTIAFIAGDKRSITRNASLGFHQFSTYVPGHYDRTQMLRLQNKVRNYFRQRGVTQDFLKVMFQASADDMWYPRDLQLLQTKVVHEVLESEHSYRKRIVKPG</sequence>
<comment type="caution">
    <text evidence="2">The sequence shown here is derived from an EMBL/GenBank/DDBJ whole genome shotgun (WGS) entry which is preliminary data.</text>
</comment>
<protein>
    <recommendedName>
        <fullName evidence="4">Clp protease</fullName>
    </recommendedName>
</protein>
<keyword evidence="1" id="KW-0472">Membrane</keyword>
<evidence type="ECO:0000256" key="1">
    <source>
        <dbReference type="SAM" id="Phobius"/>
    </source>
</evidence>
<accession>A0A432Z9B1</accession>
<feature type="transmembrane region" description="Helical" evidence="1">
    <location>
        <begin position="53"/>
        <end position="73"/>
    </location>
</feature>
<keyword evidence="1" id="KW-1133">Transmembrane helix</keyword>
<dbReference type="STRING" id="1122124.GCA_000423165_00593"/>
<keyword evidence="3" id="KW-1185">Reference proteome</keyword>
<keyword evidence="1" id="KW-0812">Transmembrane</keyword>
<proteinExistence type="predicted"/>
<evidence type="ECO:0000313" key="2">
    <source>
        <dbReference type="EMBL" id="RUO74516.1"/>
    </source>
</evidence>
<dbReference type="AlphaFoldDB" id="A0A432Z9B1"/>
<dbReference type="Gene3D" id="3.90.226.10">
    <property type="entry name" value="2-enoyl-CoA Hydratase, Chain A, domain 1"/>
    <property type="match status" value="1"/>
</dbReference>
<dbReference type="SUPFAM" id="SSF52096">
    <property type="entry name" value="ClpP/crotonase"/>
    <property type="match status" value="1"/>
</dbReference>
<evidence type="ECO:0008006" key="4">
    <source>
        <dbReference type="Google" id="ProtNLM"/>
    </source>
</evidence>